<name>A0ABQ0GAH7_9PEZI</name>
<keyword evidence="2" id="KW-0812">Transmembrane</keyword>
<dbReference type="EMBL" id="BAAFSV010000002">
    <property type="protein sequence ID" value="GAB1314773.1"/>
    <property type="molecule type" value="Genomic_DNA"/>
</dbReference>
<feature type="transmembrane region" description="Helical" evidence="2">
    <location>
        <begin position="173"/>
        <end position="195"/>
    </location>
</feature>
<evidence type="ECO:0000313" key="4">
    <source>
        <dbReference type="Proteomes" id="UP001628179"/>
    </source>
</evidence>
<feature type="transmembrane region" description="Helical" evidence="2">
    <location>
        <begin position="132"/>
        <end position="153"/>
    </location>
</feature>
<protein>
    <submittedName>
        <fullName evidence="3">Uncharacterized protein</fullName>
    </submittedName>
</protein>
<keyword evidence="4" id="KW-1185">Reference proteome</keyword>
<sequence>MRGFSLRQLPTRPAPTFNPVIEAWLDSLPPPAAKPSRKELRQWRLRNVDGLGKDFFITSILIRSISFVLATAVAGIVLSIVVGESGPQHALERLLPALIVCPITALWGVAEFITACFLRYSGIRNKGIPPDIHVWVDVALFLGVATATGLLLVDIIIGICDYGAYFDPLAEEIASACLLVFLMIVHSFLLFFYVCNSLDRRHKTRRERVAGLRLPDADAISPPLGATGSRTVPEFLNLDKFATSIHLNDLDPSPTPEQPRVRITSFQLTPTERSAASPSPHSPLSQAPTKVWNGEAGGAIRATLPRKPDDTIHRNAAHQTPSYANATWYC</sequence>
<comment type="caution">
    <text evidence="3">The sequence shown here is derived from an EMBL/GenBank/DDBJ whole genome shotgun (WGS) entry which is preliminary data.</text>
</comment>
<keyword evidence="2" id="KW-0472">Membrane</keyword>
<gene>
    <name evidence="3" type="ORF">MFIFM68171_04983</name>
</gene>
<feature type="compositionally biased region" description="Low complexity" evidence="1">
    <location>
        <begin position="274"/>
        <end position="288"/>
    </location>
</feature>
<evidence type="ECO:0000256" key="2">
    <source>
        <dbReference type="SAM" id="Phobius"/>
    </source>
</evidence>
<feature type="region of interest" description="Disordered" evidence="1">
    <location>
        <begin position="270"/>
        <end position="291"/>
    </location>
</feature>
<accession>A0ABQ0GAH7</accession>
<proteinExistence type="predicted"/>
<evidence type="ECO:0000313" key="3">
    <source>
        <dbReference type="EMBL" id="GAB1314773.1"/>
    </source>
</evidence>
<dbReference type="GeneID" id="98175726"/>
<feature type="transmembrane region" description="Helical" evidence="2">
    <location>
        <begin position="60"/>
        <end position="82"/>
    </location>
</feature>
<reference evidence="3 4" key="1">
    <citation type="submission" date="2024-09" db="EMBL/GenBank/DDBJ databases">
        <title>Itraconazole resistance in Madurella fahalii resulting from another homologue of gene encoding cytochrome P450 14-alpha sterol demethylase (CYP51).</title>
        <authorList>
            <person name="Yoshioka I."/>
            <person name="Fahal A.H."/>
            <person name="Kaneko S."/>
            <person name="Yaguchi T."/>
        </authorList>
    </citation>
    <scope>NUCLEOTIDE SEQUENCE [LARGE SCALE GENOMIC DNA]</scope>
    <source>
        <strain evidence="3 4">IFM 68171</strain>
    </source>
</reference>
<organism evidence="3 4">
    <name type="scientific">Madurella fahalii</name>
    <dbReference type="NCBI Taxonomy" id="1157608"/>
    <lineage>
        <taxon>Eukaryota</taxon>
        <taxon>Fungi</taxon>
        <taxon>Dikarya</taxon>
        <taxon>Ascomycota</taxon>
        <taxon>Pezizomycotina</taxon>
        <taxon>Sordariomycetes</taxon>
        <taxon>Sordariomycetidae</taxon>
        <taxon>Sordariales</taxon>
        <taxon>Sordariales incertae sedis</taxon>
        <taxon>Madurella</taxon>
    </lineage>
</organism>
<feature type="transmembrane region" description="Helical" evidence="2">
    <location>
        <begin position="94"/>
        <end position="120"/>
    </location>
</feature>
<dbReference type="Proteomes" id="UP001628179">
    <property type="component" value="Unassembled WGS sequence"/>
</dbReference>
<keyword evidence="2" id="KW-1133">Transmembrane helix</keyword>
<evidence type="ECO:0000256" key="1">
    <source>
        <dbReference type="SAM" id="MobiDB-lite"/>
    </source>
</evidence>
<dbReference type="RefSeq" id="XP_070916504.1">
    <property type="nucleotide sequence ID" value="XM_071060403.1"/>
</dbReference>